<dbReference type="OrthoDB" id="3691941at2"/>
<dbReference type="EMBL" id="SRYO01000003">
    <property type="protein sequence ID" value="TGY38039.1"/>
    <property type="molecule type" value="Genomic_DNA"/>
</dbReference>
<feature type="domain" description="HTH tetR-type" evidence="5">
    <location>
        <begin position="8"/>
        <end position="68"/>
    </location>
</feature>
<dbReference type="PANTHER" id="PTHR47506">
    <property type="entry name" value="TRANSCRIPTIONAL REGULATORY PROTEIN"/>
    <property type="match status" value="1"/>
</dbReference>
<keyword evidence="2 4" id="KW-0238">DNA-binding</keyword>
<dbReference type="RefSeq" id="WP_135949113.1">
    <property type="nucleotide sequence ID" value="NZ_SRYO01000003.1"/>
</dbReference>
<dbReference type="SUPFAM" id="SSF46689">
    <property type="entry name" value="Homeodomain-like"/>
    <property type="match status" value="1"/>
</dbReference>
<evidence type="ECO:0000256" key="2">
    <source>
        <dbReference type="ARBA" id="ARBA00023125"/>
    </source>
</evidence>
<evidence type="ECO:0000256" key="4">
    <source>
        <dbReference type="PROSITE-ProRule" id="PRU00335"/>
    </source>
</evidence>
<evidence type="ECO:0000256" key="1">
    <source>
        <dbReference type="ARBA" id="ARBA00023015"/>
    </source>
</evidence>
<name>A0A4S2D8J4_9MICO</name>
<dbReference type="PANTHER" id="PTHR47506:SF1">
    <property type="entry name" value="HTH-TYPE TRANSCRIPTIONAL REGULATOR YJDC"/>
    <property type="match status" value="1"/>
</dbReference>
<dbReference type="InterPro" id="IPR001647">
    <property type="entry name" value="HTH_TetR"/>
</dbReference>
<dbReference type="Proteomes" id="UP000309893">
    <property type="component" value="Unassembled WGS sequence"/>
</dbReference>
<protein>
    <submittedName>
        <fullName evidence="6">TetR/AcrR family transcriptional regulator</fullName>
    </submittedName>
</protein>
<dbReference type="PROSITE" id="PS50977">
    <property type="entry name" value="HTH_TETR_2"/>
    <property type="match status" value="1"/>
</dbReference>
<keyword evidence="1" id="KW-0805">Transcription regulation</keyword>
<dbReference type="InterPro" id="IPR009057">
    <property type="entry name" value="Homeodomain-like_sf"/>
</dbReference>
<dbReference type="PRINTS" id="PR00455">
    <property type="entry name" value="HTHTETR"/>
</dbReference>
<dbReference type="GO" id="GO:0003677">
    <property type="term" value="F:DNA binding"/>
    <property type="evidence" value="ECO:0007669"/>
    <property type="project" value="UniProtKB-UniRule"/>
</dbReference>
<dbReference type="Gene3D" id="1.10.357.10">
    <property type="entry name" value="Tetracycline Repressor, domain 2"/>
    <property type="match status" value="1"/>
</dbReference>
<reference evidence="6 7" key="1">
    <citation type="submission" date="2019-04" db="EMBL/GenBank/DDBJ databases">
        <title>Microbes associate with the intestines of laboratory mice.</title>
        <authorList>
            <person name="Navarre W."/>
            <person name="Wong E."/>
            <person name="Huang K."/>
            <person name="Tropini C."/>
            <person name="Ng K."/>
            <person name="Yu B."/>
        </authorList>
    </citation>
    <scope>NUCLEOTIDE SEQUENCE [LARGE SCALE GENOMIC DNA]</scope>
    <source>
        <strain evidence="6 7">NM46_B2-13</strain>
    </source>
</reference>
<evidence type="ECO:0000313" key="6">
    <source>
        <dbReference type="EMBL" id="TGY38039.1"/>
    </source>
</evidence>
<evidence type="ECO:0000256" key="3">
    <source>
        <dbReference type="ARBA" id="ARBA00023163"/>
    </source>
</evidence>
<proteinExistence type="predicted"/>
<evidence type="ECO:0000313" key="7">
    <source>
        <dbReference type="Proteomes" id="UP000309893"/>
    </source>
</evidence>
<dbReference type="Pfam" id="PF00440">
    <property type="entry name" value="TetR_N"/>
    <property type="match status" value="1"/>
</dbReference>
<organism evidence="6 7">
    <name type="scientific">Microbacterium laevaniformans</name>
    <dbReference type="NCBI Taxonomy" id="36807"/>
    <lineage>
        <taxon>Bacteria</taxon>
        <taxon>Bacillati</taxon>
        <taxon>Actinomycetota</taxon>
        <taxon>Actinomycetes</taxon>
        <taxon>Micrococcales</taxon>
        <taxon>Microbacteriaceae</taxon>
        <taxon>Microbacterium</taxon>
    </lineage>
</organism>
<evidence type="ECO:0000259" key="5">
    <source>
        <dbReference type="PROSITE" id="PS50977"/>
    </source>
</evidence>
<keyword evidence="3" id="KW-0804">Transcription</keyword>
<comment type="caution">
    <text evidence="6">The sequence shown here is derived from an EMBL/GenBank/DDBJ whole genome shotgun (WGS) entry which is preliminary data.</text>
</comment>
<gene>
    <name evidence="6" type="ORF">E5344_06470</name>
</gene>
<sequence length="203" mass="22020">MATGRRPPARNEELLDASVRAFAPRGYFGTSTAEVAKAMGVSQPYVIRTFGSKRELFLRTHAHAAAAILAAFRSASRGRVAGDGFDAERVGAAYRDLVRARPEAVLVWAHAFSAATAEPAIGEESRRMFQEVYRALRELGASDMEMWAFMARGMLINTLLLMQAPRFAADYDFAPLIDLVFSSASAPVPSDAPAHPTRTGNVT</sequence>
<accession>A0A4S2D8J4</accession>
<feature type="DNA-binding region" description="H-T-H motif" evidence="4">
    <location>
        <begin position="31"/>
        <end position="50"/>
    </location>
</feature>
<dbReference type="AlphaFoldDB" id="A0A4S2D8J4"/>